<keyword evidence="4 6" id="KW-0371">Homeobox</keyword>
<dbReference type="Gene3D" id="1.10.10.60">
    <property type="entry name" value="Homeodomain-like"/>
    <property type="match status" value="1"/>
</dbReference>
<dbReference type="SUPFAM" id="SSF46689">
    <property type="entry name" value="Homeodomain-like"/>
    <property type="match status" value="1"/>
</dbReference>
<keyword evidence="5 6" id="KW-0539">Nucleus</keyword>
<dbReference type="PANTHER" id="PTHR45946:SF4">
    <property type="entry name" value="HOMEOBOX PROTEIN ROUGH-RELATED"/>
    <property type="match status" value="1"/>
</dbReference>
<reference evidence="10" key="1">
    <citation type="submission" date="2016-09" db="EMBL/GenBank/DDBJ databases">
        <authorList>
            <person name="Capua I."/>
            <person name="De Benedictis P."/>
            <person name="Joannis T."/>
            <person name="Lombin L.H."/>
            <person name="Cattoli G."/>
        </authorList>
    </citation>
    <scope>NUCLEOTIDE SEQUENCE</scope>
</reference>
<keyword evidence="3 6" id="KW-0238">DNA-binding</keyword>
<dbReference type="Pfam" id="PF00046">
    <property type="entry name" value="Homeodomain"/>
    <property type="match status" value="1"/>
</dbReference>
<evidence type="ECO:0000256" key="2">
    <source>
        <dbReference type="ARBA" id="ARBA00022473"/>
    </source>
</evidence>
<dbReference type="SMART" id="SM00389">
    <property type="entry name" value="HOX"/>
    <property type="match status" value="1"/>
</dbReference>
<feature type="domain" description="Homeobox" evidence="9">
    <location>
        <begin position="233"/>
        <end position="293"/>
    </location>
</feature>
<feature type="region of interest" description="Disordered" evidence="8">
    <location>
        <begin position="132"/>
        <end position="241"/>
    </location>
</feature>
<evidence type="ECO:0000256" key="1">
    <source>
        <dbReference type="ARBA" id="ARBA00004123"/>
    </source>
</evidence>
<name>A0A1X9PQV7_9BILA</name>
<dbReference type="PROSITE" id="PS00027">
    <property type="entry name" value="HOMEOBOX_1"/>
    <property type="match status" value="1"/>
</dbReference>
<dbReference type="CDD" id="cd00086">
    <property type="entry name" value="homeodomain"/>
    <property type="match status" value="1"/>
</dbReference>
<protein>
    <submittedName>
        <fullName evidence="10">Hox1</fullName>
    </submittedName>
</protein>
<comment type="subcellular location">
    <subcellularLocation>
        <location evidence="1 6 7">Nucleus</location>
    </subcellularLocation>
</comment>
<evidence type="ECO:0000256" key="5">
    <source>
        <dbReference type="ARBA" id="ARBA00023242"/>
    </source>
</evidence>
<organism evidence="10">
    <name type="scientific">Schizocardium californicum</name>
    <dbReference type="NCBI Taxonomy" id="1443244"/>
    <lineage>
        <taxon>Eukaryota</taxon>
        <taxon>Metazoa</taxon>
        <taxon>Hemichordata</taxon>
        <taxon>Enteropneusta</taxon>
        <taxon>Spengelidae</taxon>
        <taxon>Schizocardium</taxon>
    </lineage>
</organism>
<dbReference type="FunFam" id="1.10.10.60:FF:000113">
    <property type="entry name" value="homeobox protein Hox-B1"/>
    <property type="match status" value="1"/>
</dbReference>
<dbReference type="GO" id="GO:0000978">
    <property type="term" value="F:RNA polymerase II cis-regulatory region sequence-specific DNA binding"/>
    <property type="evidence" value="ECO:0007669"/>
    <property type="project" value="TreeGrafter"/>
</dbReference>
<feature type="compositionally biased region" description="Basic residues" evidence="8">
    <location>
        <begin position="149"/>
        <end position="171"/>
    </location>
</feature>
<dbReference type="PRINTS" id="PR00024">
    <property type="entry name" value="HOMEOBOX"/>
</dbReference>
<evidence type="ECO:0000256" key="8">
    <source>
        <dbReference type="SAM" id="MobiDB-lite"/>
    </source>
</evidence>
<dbReference type="InterPro" id="IPR046327">
    <property type="entry name" value="HXA1/B1/D1"/>
</dbReference>
<evidence type="ECO:0000256" key="6">
    <source>
        <dbReference type="PROSITE-ProRule" id="PRU00108"/>
    </source>
</evidence>
<dbReference type="InterPro" id="IPR009057">
    <property type="entry name" value="Homeodomain-like_sf"/>
</dbReference>
<evidence type="ECO:0000256" key="7">
    <source>
        <dbReference type="RuleBase" id="RU000682"/>
    </source>
</evidence>
<dbReference type="InterPro" id="IPR017970">
    <property type="entry name" value="Homeobox_CS"/>
</dbReference>
<accession>A0A1X9PQV7</accession>
<dbReference type="EMBL" id="KX845321">
    <property type="protein sequence ID" value="ARO85846.1"/>
    <property type="molecule type" value="mRNA"/>
</dbReference>
<dbReference type="InterPro" id="IPR000047">
    <property type="entry name" value="HTH_motif"/>
</dbReference>
<dbReference type="PROSITE" id="PS50071">
    <property type="entry name" value="HOMEOBOX_2"/>
    <property type="match status" value="1"/>
</dbReference>
<dbReference type="GO" id="GO:0000981">
    <property type="term" value="F:DNA-binding transcription factor activity, RNA polymerase II-specific"/>
    <property type="evidence" value="ECO:0007669"/>
    <property type="project" value="InterPro"/>
</dbReference>
<feature type="compositionally biased region" description="Basic and acidic residues" evidence="8">
    <location>
        <begin position="181"/>
        <end position="204"/>
    </location>
</feature>
<sequence length="323" mass="36220">MDTSKMGSYVEYGNESALYPAVRNLNYPADVGVNTVGSHYTQSYGVSTSENLDGRMLSEVNSRTAMNSYGHPHDPTVAGSATMYSNSPVTPQMTTPNAYSYTDPMYYTQNHYSSTAAAAAVINRSGYLEAQCGGPASSLSGYNSTSHYSNHHHDPHHHHHHQQQQQHHHHHQLEPLNHNTAEVDRSENSRLTKNDIKDSEEGKSSSETTVYNWMRVKRNPPKTGKSGEYGFTGSPNNGRTNFTNKQLTELEKEFHFNKYLTRARRVEIAAMLGLNETQVKIWFQNRRMKQKKRFKEPSNFSQVVNSVLGGKPTDNVSVSTACT</sequence>
<evidence type="ECO:0000313" key="10">
    <source>
        <dbReference type="EMBL" id="ARO85846.1"/>
    </source>
</evidence>
<evidence type="ECO:0000259" key="9">
    <source>
        <dbReference type="PROSITE" id="PS50071"/>
    </source>
</evidence>
<dbReference type="InterPro" id="IPR020479">
    <property type="entry name" value="HD_metazoa"/>
</dbReference>
<keyword evidence="2" id="KW-0217">Developmental protein</keyword>
<dbReference type="AlphaFoldDB" id="A0A1X9PQV7"/>
<evidence type="ECO:0000256" key="3">
    <source>
        <dbReference type="ARBA" id="ARBA00023125"/>
    </source>
</evidence>
<dbReference type="PRINTS" id="PR00031">
    <property type="entry name" value="HTHREPRESSR"/>
</dbReference>
<dbReference type="PANTHER" id="PTHR45946">
    <property type="entry name" value="HOMEOBOX PROTEIN ROUGH-RELATED"/>
    <property type="match status" value="1"/>
</dbReference>
<evidence type="ECO:0000256" key="4">
    <source>
        <dbReference type="ARBA" id="ARBA00023155"/>
    </source>
</evidence>
<dbReference type="GO" id="GO:0005634">
    <property type="term" value="C:nucleus"/>
    <property type="evidence" value="ECO:0007669"/>
    <property type="project" value="UniProtKB-SubCell"/>
</dbReference>
<proteinExistence type="evidence at transcript level"/>
<feature type="DNA-binding region" description="Homeobox" evidence="6">
    <location>
        <begin position="235"/>
        <end position="294"/>
    </location>
</feature>
<dbReference type="InterPro" id="IPR001356">
    <property type="entry name" value="HD"/>
</dbReference>